<name>A0A8H3EM01_9LECA</name>
<sequence length="166" mass="18742">MSYSSLERVGLIIAEILDEGGASDNRTRYIDAATKRMRLYQIIIFCISCNIISAWENTERIRRQLKLTYDDTFQDRLGKPSLSEWQDDLDVDMGEMLRRDLFRALQDMHKKDKEKAASGGGGSNSEGSSDSEDAPKEEEDLASSEHEEESSSQEMQVGLTCDDSDD</sequence>
<dbReference type="EMBL" id="CAJPDQ010000004">
    <property type="protein sequence ID" value="CAF9908929.1"/>
    <property type="molecule type" value="Genomic_DNA"/>
</dbReference>
<reference evidence="2" key="1">
    <citation type="submission" date="2021-03" db="EMBL/GenBank/DDBJ databases">
        <authorList>
            <person name="Tagirdzhanova G."/>
        </authorList>
    </citation>
    <scope>NUCLEOTIDE SEQUENCE</scope>
</reference>
<accession>A0A8H3EM01</accession>
<evidence type="ECO:0000256" key="1">
    <source>
        <dbReference type="SAM" id="MobiDB-lite"/>
    </source>
</evidence>
<feature type="region of interest" description="Disordered" evidence="1">
    <location>
        <begin position="108"/>
        <end position="166"/>
    </location>
</feature>
<dbReference type="AlphaFoldDB" id="A0A8H3EM01"/>
<keyword evidence="3" id="KW-1185">Reference proteome</keyword>
<evidence type="ECO:0000313" key="2">
    <source>
        <dbReference type="EMBL" id="CAF9908929.1"/>
    </source>
</evidence>
<organism evidence="2 3">
    <name type="scientific">Gomphillus americanus</name>
    <dbReference type="NCBI Taxonomy" id="1940652"/>
    <lineage>
        <taxon>Eukaryota</taxon>
        <taxon>Fungi</taxon>
        <taxon>Dikarya</taxon>
        <taxon>Ascomycota</taxon>
        <taxon>Pezizomycotina</taxon>
        <taxon>Lecanoromycetes</taxon>
        <taxon>OSLEUM clade</taxon>
        <taxon>Ostropomycetidae</taxon>
        <taxon>Ostropales</taxon>
        <taxon>Graphidaceae</taxon>
        <taxon>Gomphilloideae</taxon>
        <taxon>Gomphillus</taxon>
    </lineage>
</organism>
<comment type="caution">
    <text evidence="2">The sequence shown here is derived from an EMBL/GenBank/DDBJ whole genome shotgun (WGS) entry which is preliminary data.</text>
</comment>
<evidence type="ECO:0000313" key="3">
    <source>
        <dbReference type="Proteomes" id="UP000664169"/>
    </source>
</evidence>
<feature type="compositionally biased region" description="Acidic residues" evidence="1">
    <location>
        <begin position="129"/>
        <end position="151"/>
    </location>
</feature>
<dbReference type="Proteomes" id="UP000664169">
    <property type="component" value="Unassembled WGS sequence"/>
</dbReference>
<gene>
    <name evidence="2" type="ORF">GOMPHAMPRED_006357</name>
</gene>
<proteinExistence type="predicted"/>
<protein>
    <submittedName>
        <fullName evidence="2">Uncharacterized protein</fullName>
    </submittedName>
</protein>